<comment type="function">
    <text evidence="2">Removal of H(2)O(2), oxidation of toxic reductants, biosynthesis and degradation of lignin, suberization, auxin catabolism, response to environmental stresses such as wounding, pathogen attack and oxidative stress. These functions might be dependent on each isozyme/isoform in each plant tissue.</text>
</comment>
<evidence type="ECO:0000256" key="2">
    <source>
        <dbReference type="ARBA" id="ARBA00002322"/>
    </source>
</evidence>
<feature type="domain" description="Plant heme peroxidase family profile" evidence="19">
    <location>
        <begin position="26"/>
        <end position="327"/>
    </location>
</feature>
<dbReference type="GO" id="GO:0046872">
    <property type="term" value="F:metal ion binding"/>
    <property type="evidence" value="ECO:0007669"/>
    <property type="project" value="UniProtKB-UniRule"/>
</dbReference>
<comment type="subcellular location">
    <subcellularLocation>
        <location evidence="18">Secreted</location>
    </subcellularLocation>
</comment>
<evidence type="ECO:0000256" key="1">
    <source>
        <dbReference type="ARBA" id="ARBA00000189"/>
    </source>
</evidence>
<gene>
    <name evidence="21" type="primary">LOC107414954</name>
</gene>
<sequence length="327" mass="35184">MSPNKSSCPSVVLVVIILSCQSVYSQLQVGFYSRSCSLAEFIVEDEVRKGFIRDTGVAAGLVRMHFHDCFVRGCDASVLIDSTASNTAERDAPPNNPSLRGFEVIDSAKARLEALCQGVVSCADILAFAARDSIEMTGGLGYDVPAGRRDGRISLASEANTNLPGPTLNVNQLTQFFANKGFTQEEMVTLSGGHTIGRSHCTSFSSRLYNFNATLNQDPSLDPIYAAQLKLQCPQGNTNPNLVVQMNPSSPTITDTGYYIDILAKRGLFESDQTLLSNAATANQVNQNARNPILWRSKFAAAMVKMGQLGVLTGSAGEIRGNCRVIN</sequence>
<evidence type="ECO:0000256" key="3">
    <source>
        <dbReference type="ARBA" id="ARBA00006873"/>
    </source>
</evidence>
<protein>
    <recommendedName>
        <fullName evidence="4 18">Peroxidase</fullName>
        <ecNumber evidence="4 18">1.11.1.7</ecNumber>
    </recommendedName>
</protein>
<feature type="binding site" evidence="15">
    <location>
        <position position="255"/>
    </location>
    <ligand>
        <name>Ca(2+)</name>
        <dbReference type="ChEBI" id="CHEBI:29108"/>
        <label>2</label>
    </ligand>
</feature>
<keyword evidence="8 15" id="KW-0106">Calcium</keyword>
<dbReference type="GO" id="GO:0042744">
    <property type="term" value="P:hydrogen peroxide catabolic process"/>
    <property type="evidence" value="ECO:0007669"/>
    <property type="project" value="UniProtKB-KW"/>
</dbReference>
<feature type="disulfide bond" evidence="17">
    <location>
        <begin position="201"/>
        <end position="233"/>
    </location>
</feature>
<keyword evidence="18" id="KW-0964">Secreted</keyword>
<evidence type="ECO:0000256" key="17">
    <source>
        <dbReference type="PIRSR" id="PIRSR600823-5"/>
    </source>
</evidence>
<keyword evidence="12" id="KW-0325">Glycoprotein</keyword>
<feature type="site" description="Transition state stabilizer" evidence="16">
    <location>
        <position position="63"/>
    </location>
</feature>
<keyword evidence="10 15" id="KW-0408">Iron</keyword>
<keyword evidence="7 15" id="KW-0479">Metal-binding</keyword>
<dbReference type="GO" id="GO:0005576">
    <property type="term" value="C:extracellular region"/>
    <property type="evidence" value="ECO:0007669"/>
    <property type="project" value="UniProtKB-SubCell"/>
</dbReference>
<feature type="binding site" evidence="15">
    <location>
        <position position="71"/>
    </location>
    <ligand>
        <name>Ca(2+)</name>
        <dbReference type="ChEBI" id="CHEBI:29108"/>
        <label>1</label>
    </ligand>
</feature>
<evidence type="ECO:0000256" key="7">
    <source>
        <dbReference type="ARBA" id="ARBA00022723"/>
    </source>
</evidence>
<dbReference type="AlphaFoldDB" id="A0A6P3ZIV5"/>
<comment type="similarity">
    <text evidence="18">Belongs to the peroxidase family. Classical plant (class III) peroxidase subfamily.</text>
</comment>
<dbReference type="Pfam" id="PF00141">
    <property type="entry name" value="peroxidase"/>
    <property type="match status" value="1"/>
</dbReference>
<evidence type="ECO:0000256" key="16">
    <source>
        <dbReference type="PIRSR" id="PIRSR600823-4"/>
    </source>
</evidence>
<feature type="binding site" description="axial binding residue" evidence="15">
    <location>
        <position position="194"/>
    </location>
    <ligand>
        <name>heme b</name>
        <dbReference type="ChEBI" id="CHEBI:60344"/>
    </ligand>
    <ligandPart>
        <name>Fe</name>
        <dbReference type="ChEBI" id="CHEBI:18248"/>
    </ligandPart>
</feature>
<feature type="disulfide bond" evidence="17">
    <location>
        <begin position="122"/>
        <end position="323"/>
    </location>
</feature>
<accession>A0A6P3ZIV5</accession>
<evidence type="ECO:0000256" key="5">
    <source>
        <dbReference type="ARBA" id="ARBA00022559"/>
    </source>
</evidence>
<keyword evidence="20" id="KW-1185">Reference proteome</keyword>
<dbReference type="PROSITE" id="PS50873">
    <property type="entry name" value="PEROXIDASE_4"/>
    <property type="match status" value="1"/>
</dbReference>
<dbReference type="GO" id="GO:0140825">
    <property type="term" value="F:lactoperoxidase activity"/>
    <property type="evidence" value="ECO:0007669"/>
    <property type="project" value="UniProtKB-EC"/>
</dbReference>
<feature type="binding site" evidence="15">
    <location>
        <position position="195"/>
    </location>
    <ligand>
        <name>Ca(2+)</name>
        <dbReference type="ChEBI" id="CHEBI:29108"/>
        <label>2</label>
    </ligand>
</feature>
<feature type="binding site" evidence="15">
    <location>
        <position position="73"/>
    </location>
    <ligand>
        <name>Ca(2+)</name>
        <dbReference type="ChEBI" id="CHEBI:29108"/>
        <label>1</label>
    </ligand>
</feature>
<dbReference type="CDD" id="cd00693">
    <property type="entry name" value="secretory_peroxidase"/>
    <property type="match status" value="1"/>
</dbReference>
<dbReference type="KEGG" id="zju:107414954"/>
<evidence type="ECO:0000256" key="12">
    <source>
        <dbReference type="ARBA" id="ARBA00023180"/>
    </source>
</evidence>
<comment type="cofactor">
    <cofactor evidence="15 18">
        <name>Ca(2+)</name>
        <dbReference type="ChEBI" id="CHEBI:29108"/>
    </cofactor>
    <text evidence="15 18">Binds 2 calcium ions per subunit.</text>
</comment>
<name>A0A6P3ZIV5_ZIZJJ</name>
<feature type="disulfide bond" evidence="17">
    <location>
        <begin position="36"/>
        <end position="116"/>
    </location>
</feature>
<keyword evidence="11 17" id="KW-1015">Disulfide bond</keyword>
<dbReference type="GeneID" id="107414954"/>
<dbReference type="InterPro" id="IPR002016">
    <property type="entry name" value="Haem_peroxidase"/>
</dbReference>
<evidence type="ECO:0000259" key="19">
    <source>
        <dbReference type="PROSITE" id="PS50873"/>
    </source>
</evidence>
<dbReference type="FunFam" id="1.10.520.10:FF:000001">
    <property type="entry name" value="Peroxidase"/>
    <property type="match status" value="1"/>
</dbReference>
<feature type="disulfide bond" evidence="17">
    <location>
        <begin position="69"/>
        <end position="74"/>
    </location>
</feature>
<dbReference type="InterPro" id="IPR033905">
    <property type="entry name" value="Secretory_peroxidase"/>
</dbReference>
<dbReference type="PROSITE" id="PS00436">
    <property type="entry name" value="PEROXIDASE_2"/>
    <property type="match status" value="1"/>
</dbReference>
<comment type="catalytic activity">
    <reaction evidence="1 18">
        <text>2 a phenolic donor + H2O2 = 2 a phenolic radical donor + 2 H2O</text>
        <dbReference type="Rhea" id="RHEA:56136"/>
        <dbReference type="ChEBI" id="CHEBI:15377"/>
        <dbReference type="ChEBI" id="CHEBI:16240"/>
        <dbReference type="ChEBI" id="CHEBI:139520"/>
        <dbReference type="ChEBI" id="CHEBI:139521"/>
        <dbReference type="EC" id="1.11.1.7"/>
    </reaction>
</comment>
<feature type="signal peptide" evidence="18">
    <location>
        <begin position="1"/>
        <end position="25"/>
    </location>
</feature>
<feature type="active site" description="Proton acceptor" evidence="13">
    <location>
        <position position="67"/>
    </location>
</feature>
<dbReference type="GO" id="GO:0006979">
    <property type="term" value="P:response to oxidative stress"/>
    <property type="evidence" value="ECO:0007669"/>
    <property type="project" value="UniProtKB-UniRule"/>
</dbReference>
<dbReference type="GO" id="GO:0020037">
    <property type="term" value="F:heme binding"/>
    <property type="evidence" value="ECO:0007669"/>
    <property type="project" value="UniProtKB-UniRule"/>
</dbReference>
<dbReference type="Gene3D" id="1.10.520.10">
    <property type="match status" value="1"/>
</dbReference>
<dbReference type="SUPFAM" id="SSF48113">
    <property type="entry name" value="Heme-dependent peroxidases"/>
    <property type="match status" value="1"/>
</dbReference>
<feature type="binding site" evidence="15">
    <location>
        <position position="68"/>
    </location>
    <ligand>
        <name>Ca(2+)</name>
        <dbReference type="ChEBI" id="CHEBI:29108"/>
        <label>1</label>
    </ligand>
</feature>
<dbReference type="InterPro" id="IPR019793">
    <property type="entry name" value="Peroxidases_heam-ligand_BS"/>
</dbReference>
<proteinExistence type="inferred from homology"/>
<dbReference type="PROSITE" id="PS51257">
    <property type="entry name" value="PROKAR_LIPOPROTEIN"/>
    <property type="match status" value="1"/>
</dbReference>
<organism evidence="20 21">
    <name type="scientific">Ziziphus jujuba</name>
    <name type="common">Chinese jujube</name>
    <name type="synonym">Ziziphus sativa</name>
    <dbReference type="NCBI Taxonomy" id="326968"/>
    <lineage>
        <taxon>Eukaryota</taxon>
        <taxon>Viridiplantae</taxon>
        <taxon>Streptophyta</taxon>
        <taxon>Embryophyta</taxon>
        <taxon>Tracheophyta</taxon>
        <taxon>Spermatophyta</taxon>
        <taxon>Magnoliopsida</taxon>
        <taxon>eudicotyledons</taxon>
        <taxon>Gunneridae</taxon>
        <taxon>Pentapetalae</taxon>
        <taxon>rosids</taxon>
        <taxon>fabids</taxon>
        <taxon>Rosales</taxon>
        <taxon>Rhamnaceae</taxon>
        <taxon>Paliureae</taxon>
        <taxon>Ziziphus</taxon>
    </lineage>
</organism>
<comment type="similarity">
    <text evidence="3">Belongs to the peroxidase family. Ascorbate peroxidase subfamily.</text>
</comment>
<keyword evidence="5 18" id="KW-0575">Peroxidase</keyword>
<evidence type="ECO:0000256" key="14">
    <source>
        <dbReference type="PIRSR" id="PIRSR600823-2"/>
    </source>
</evidence>
<feature type="binding site" evidence="15">
    <location>
        <position position="89"/>
    </location>
    <ligand>
        <name>Ca(2+)</name>
        <dbReference type="ChEBI" id="CHEBI:29108"/>
        <label>1</label>
    </ligand>
</feature>
<dbReference type="Proteomes" id="UP001652623">
    <property type="component" value="Chromosome 8"/>
</dbReference>
<dbReference type="InterPro" id="IPR000823">
    <property type="entry name" value="Peroxidase_pln"/>
</dbReference>
<keyword evidence="18" id="KW-0376">Hydrogen peroxide</keyword>
<feature type="binding site" evidence="14">
    <location>
        <position position="164"/>
    </location>
    <ligand>
        <name>substrate</name>
    </ligand>
</feature>
<evidence type="ECO:0000256" key="8">
    <source>
        <dbReference type="ARBA" id="ARBA00022837"/>
    </source>
</evidence>
<evidence type="ECO:0000256" key="15">
    <source>
        <dbReference type="PIRSR" id="PIRSR600823-3"/>
    </source>
</evidence>
<dbReference type="PRINTS" id="PR00458">
    <property type="entry name" value="PEROXIDASE"/>
</dbReference>
<evidence type="ECO:0000256" key="10">
    <source>
        <dbReference type="ARBA" id="ARBA00023004"/>
    </source>
</evidence>
<evidence type="ECO:0000256" key="18">
    <source>
        <dbReference type="RuleBase" id="RU362060"/>
    </source>
</evidence>
<dbReference type="PANTHER" id="PTHR31517:SF84">
    <property type="entry name" value="PEROXIDASE"/>
    <property type="match status" value="1"/>
</dbReference>
<keyword evidence="9 18" id="KW-0560">Oxidoreductase</keyword>
<evidence type="ECO:0000256" key="9">
    <source>
        <dbReference type="ARBA" id="ARBA00023002"/>
    </source>
</evidence>
<reference evidence="21" key="1">
    <citation type="submission" date="2025-08" db="UniProtKB">
        <authorList>
            <consortium name="RefSeq"/>
        </authorList>
    </citation>
    <scope>IDENTIFICATION</scope>
    <source>
        <tissue evidence="21">Seedling</tissue>
    </source>
</reference>
<feature type="binding site" evidence="15">
    <location>
        <position position="77"/>
    </location>
    <ligand>
        <name>Ca(2+)</name>
        <dbReference type="ChEBI" id="CHEBI:29108"/>
        <label>1</label>
    </ligand>
</feature>
<feature type="binding site" evidence="15">
    <location>
        <position position="75"/>
    </location>
    <ligand>
        <name>Ca(2+)</name>
        <dbReference type="ChEBI" id="CHEBI:29108"/>
        <label>1</label>
    </ligand>
</feature>
<dbReference type="Gene3D" id="1.10.420.10">
    <property type="entry name" value="Peroxidase, domain 2"/>
    <property type="match status" value="1"/>
</dbReference>
<comment type="cofactor">
    <cofactor evidence="15 18">
        <name>heme b</name>
        <dbReference type="ChEBI" id="CHEBI:60344"/>
    </cofactor>
    <text evidence="15 18">Binds 1 heme b (iron(II)-protoporphyrin IX) group per subunit.</text>
</comment>
<dbReference type="PANTHER" id="PTHR31517">
    <property type="match status" value="1"/>
</dbReference>
<feature type="chain" id="PRO_5028522857" description="Peroxidase" evidence="18">
    <location>
        <begin position="26"/>
        <end position="327"/>
    </location>
</feature>
<evidence type="ECO:0000313" key="20">
    <source>
        <dbReference type="Proteomes" id="UP001652623"/>
    </source>
</evidence>
<evidence type="ECO:0000313" key="21">
    <source>
        <dbReference type="RefSeq" id="XP_015878659.1"/>
    </source>
</evidence>
<evidence type="ECO:0000256" key="4">
    <source>
        <dbReference type="ARBA" id="ARBA00012313"/>
    </source>
</evidence>
<evidence type="ECO:0000256" key="11">
    <source>
        <dbReference type="ARBA" id="ARBA00023157"/>
    </source>
</evidence>
<keyword evidence="18" id="KW-0732">Signal</keyword>
<dbReference type="EC" id="1.11.1.7" evidence="4 18"/>
<dbReference type="PRINTS" id="PR00461">
    <property type="entry name" value="PLPEROXIDASE"/>
</dbReference>
<dbReference type="InterPro" id="IPR010255">
    <property type="entry name" value="Haem_peroxidase_sf"/>
</dbReference>
<dbReference type="RefSeq" id="XP_015878659.1">
    <property type="nucleotide sequence ID" value="XM_016023173.4"/>
</dbReference>
<dbReference type="PROSITE" id="PS00435">
    <property type="entry name" value="PEROXIDASE_1"/>
    <property type="match status" value="1"/>
</dbReference>
<evidence type="ECO:0000256" key="6">
    <source>
        <dbReference type="ARBA" id="ARBA00022617"/>
    </source>
</evidence>
<dbReference type="FunFam" id="1.10.420.10:FF:000006">
    <property type="entry name" value="Peroxidase"/>
    <property type="match status" value="1"/>
</dbReference>
<keyword evidence="6 18" id="KW-0349">Heme</keyword>
<dbReference type="InterPro" id="IPR019794">
    <property type="entry name" value="Peroxidases_AS"/>
</dbReference>
<dbReference type="InParanoid" id="A0A6P3ZIV5"/>
<evidence type="ECO:0000256" key="13">
    <source>
        <dbReference type="PIRSR" id="PIRSR600823-1"/>
    </source>
</evidence>